<keyword evidence="11" id="KW-1185">Reference proteome</keyword>
<dbReference type="InterPro" id="IPR044742">
    <property type="entry name" value="DEAD/DEAH_RhlB"/>
</dbReference>
<reference evidence="10 11" key="1">
    <citation type="submission" date="2024-01" db="EMBL/GenBank/DDBJ databases">
        <title>The genomes of 5 underutilized Papilionoideae crops provide insights into root nodulation and disease resistanc.</title>
        <authorList>
            <person name="Jiang F."/>
        </authorList>
    </citation>
    <scope>NUCLEOTIDE SEQUENCE [LARGE SCALE GENOMIC DNA]</scope>
    <source>
        <strain evidence="10">JINMINGXINNONG_FW02</strain>
        <tissue evidence="10">Leaves</tissue>
    </source>
</reference>
<proteinExistence type="predicted"/>
<evidence type="ECO:0000256" key="5">
    <source>
        <dbReference type="PROSITE-ProRule" id="PRU00552"/>
    </source>
</evidence>
<evidence type="ECO:0000313" key="11">
    <source>
        <dbReference type="Proteomes" id="UP001374584"/>
    </source>
</evidence>
<dbReference type="GO" id="GO:0003724">
    <property type="term" value="F:RNA helicase activity"/>
    <property type="evidence" value="ECO:0007669"/>
    <property type="project" value="InterPro"/>
</dbReference>
<dbReference type="PROSITE" id="PS51195">
    <property type="entry name" value="Q_MOTIF"/>
    <property type="match status" value="1"/>
</dbReference>
<dbReference type="SUPFAM" id="SSF52540">
    <property type="entry name" value="P-loop containing nucleoside triphosphate hydrolases"/>
    <property type="match status" value="1"/>
</dbReference>
<dbReference type="AlphaFoldDB" id="A0AAN9N0M7"/>
<name>A0AAN9N0M7_PHACN</name>
<gene>
    <name evidence="10" type="ORF">VNO80_13267</name>
</gene>
<dbReference type="GO" id="GO:0003676">
    <property type="term" value="F:nucleic acid binding"/>
    <property type="evidence" value="ECO:0007669"/>
    <property type="project" value="InterPro"/>
</dbReference>
<feature type="domain" description="DEAD-box RNA helicase Q" evidence="9">
    <location>
        <begin position="170"/>
        <end position="198"/>
    </location>
</feature>
<dbReference type="InterPro" id="IPR027417">
    <property type="entry name" value="P-loop_NTPase"/>
</dbReference>
<dbReference type="CDD" id="cd00268">
    <property type="entry name" value="DEADc"/>
    <property type="match status" value="1"/>
</dbReference>
<dbReference type="Pfam" id="PF00270">
    <property type="entry name" value="DEAD"/>
    <property type="match status" value="1"/>
</dbReference>
<feature type="short sequence motif" description="Q motif" evidence="5">
    <location>
        <begin position="170"/>
        <end position="198"/>
    </location>
</feature>
<evidence type="ECO:0000313" key="10">
    <source>
        <dbReference type="EMBL" id="KAK7364530.1"/>
    </source>
</evidence>
<dbReference type="CDD" id="cd18787">
    <property type="entry name" value="SF2_C_DEAD"/>
    <property type="match status" value="1"/>
</dbReference>
<keyword evidence="1" id="KW-0547">Nucleotide-binding</keyword>
<keyword evidence="2" id="KW-0378">Hydrolase</keyword>
<dbReference type="EMBL" id="JAYMYR010000005">
    <property type="protein sequence ID" value="KAK7364530.1"/>
    <property type="molecule type" value="Genomic_DNA"/>
</dbReference>
<evidence type="ECO:0000256" key="2">
    <source>
        <dbReference type="ARBA" id="ARBA00022801"/>
    </source>
</evidence>
<keyword evidence="4" id="KW-0067">ATP-binding</keyword>
<dbReference type="PROSITE" id="PS51194">
    <property type="entry name" value="HELICASE_CTER"/>
    <property type="match status" value="1"/>
</dbReference>
<dbReference type="SMART" id="SM00487">
    <property type="entry name" value="DEXDc"/>
    <property type="match status" value="1"/>
</dbReference>
<evidence type="ECO:0000259" key="7">
    <source>
        <dbReference type="PROSITE" id="PS51192"/>
    </source>
</evidence>
<evidence type="ECO:0008006" key="12">
    <source>
        <dbReference type="Google" id="ProtNLM"/>
    </source>
</evidence>
<dbReference type="GO" id="GO:0005524">
    <property type="term" value="F:ATP binding"/>
    <property type="evidence" value="ECO:0007669"/>
    <property type="project" value="UniProtKB-KW"/>
</dbReference>
<evidence type="ECO:0000259" key="8">
    <source>
        <dbReference type="PROSITE" id="PS51194"/>
    </source>
</evidence>
<organism evidence="10 11">
    <name type="scientific">Phaseolus coccineus</name>
    <name type="common">Scarlet runner bean</name>
    <name type="synonym">Phaseolus multiflorus</name>
    <dbReference type="NCBI Taxonomy" id="3886"/>
    <lineage>
        <taxon>Eukaryota</taxon>
        <taxon>Viridiplantae</taxon>
        <taxon>Streptophyta</taxon>
        <taxon>Embryophyta</taxon>
        <taxon>Tracheophyta</taxon>
        <taxon>Spermatophyta</taxon>
        <taxon>Magnoliopsida</taxon>
        <taxon>eudicotyledons</taxon>
        <taxon>Gunneridae</taxon>
        <taxon>Pentapetalae</taxon>
        <taxon>rosids</taxon>
        <taxon>fabids</taxon>
        <taxon>Fabales</taxon>
        <taxon>Fabaceae</taxon>
        <taxon>Papilionoideae</taxon>
        <taxon>50 kb inversion clade</taxon>
        <taxon>NPAAA clade</taxon>
        <taxon>indigoferoid/millettioid clade</taxon>
        <taxon>Phaseoleae</taxon>
        <taxon>Phaseolus</taxon>
    </lineage>
</organism>
<feature type="domain" description="Helicase C-terminal" evidence="8">
    <location>
        <begin position="413"/>
        <end position="566"/>
    </location>
</feature>
<dbReference type="Gene3D" id="3.40.50.300">
    <property type="entry name" value="P-loop containing nucleotide triphosphate hydrolases"/>
    <property type="match status" value="2"/>
</dbReference>
<feature type="region of interest" description="Disordered" evidence="6">
    <location>
        <begin position="566"/>
        <end position="669"/>
    </location>
</feature>
<dbReference type="PROSITE" id="PS51192">
    <property type="entry name" value="HELICASE_ATP_BIND_1"/>
    <property type="match status" value="1"/>
</dbReference>
<evidence type="ECO:0000259" key="9">
    <source>
        <dbReference type="PROSITE" id="PS51195"/>
    </source>
</evidence>
<protein>
    <recommendedName>
        <fullName evidence="12">DEAD-box ATP-dependent RNA helicase 39</fullName>
    </recommendedName>
</protein>
<feature type="domain" description="Helicase ATP-binding" evidence="7">
    <location>
        <begin position="201"/>
        <end position="388"/>
    </location>
</feature>
<feature type="compositionally biased region" description="Low complexity" evidence="6">
    <location>
        <begin position="622"/>
        <end position="636"/>
    </location>
</feature>
<evidence type="ECO:0000256" key="3">
    <source>
        <dbReference type="ARBA" id="ARBA00022806"/>
    </source>
</evidence>
<keyword evidence="3" id="KW-0347">Helicase</keyword>
<dbReference type="Proteomes" id="UP001374584">
    <property type="component" value="Unassembled WGS sequence"/>
</dbReference>
<evidence type="ECO:0000256" key="1">
    <source>
        <dbReference type="ARBA" id="ARBA00022741"/>
    </source>
</evidence>
<dbReference type="InterPro" id="IPR014001">
    <property type="entry name" value="Helicase_ATP-bd"/>
</dbReference>
<sequence>MCLVPSKQSAPAKEKGGALEAVCTPTLNFCLACKIILILQPLLSTMLLKAPLCYVTLKPPHFAYMAGVTGRTLFTFSLSYSSSYFFFTRFLAKRVPLRKPLPLLPRHRPLCSVAAAPETADAKHSLLLERLRVRNLRDAARVAPEPRKKARAAAVAEAEKERAKKEKVVASFEALGVSEEVMEAVREMGIEVPTEIQGIGIPAVLEEKSVVLGSHTGSGKTLAYLLPLVQLLRRDEQLNGILLKPRRPRAVVLCPTRELSEQVFRVAKSISHHARFRCTMVSGGGRIRPQEDSLNNPIDMVVGTPGRVLQHIEEGNMVYGDIKYLVLDEADTMFDRGFGPDIRKFLGPLNSRASKPDGLGFQTILVTATMTKAVQKLIDEEFQGIVHLRTSTLHKKISSARHDFIRLSGSENKLEALLQVLEPSLAKGNRVMVFCNTLDSSRAVDHFLGENQISSVNYHGEVPAEQRVENLRKFKSDGDDCPTLVCTDLAARGLDLDVDHVVMFDFPLNSIDYLHRTGRTARMGAKGKVTSLVARKDLDLASKIEEAIRKNESLEAITKESVRRDIPRTQITEQKGKGRKMVQVSKVKGKFGSRASSGNNGSGIKSGKGSPVKSMKKGINVSKSGKSSSTSSTLRKGSSEKRQTSKVVLSKGYPEKRKTSKVVGATKSTNSKLNVVGFRGKISSSNN</sequence>
<evidence type="ECO:0000256" key="4">
    <source>
        <dbReference type="ARBA" id="ARBA00022840"/>
    </source>
</evidence>
<comment type="caution">
    <text evidence="10">The sequence shown here is derived from an EMBL/GenBank/DDBJ whole genome shotgun (WGS) entry which is preliminary data.</text>
</comment>
<accession>A0AAN9N0M7</accession>
<evidence type="ECO:0000256" key="6">
    <source>
        <dbReference type="SAM" id="MobiDB-lite"/>
    </source>
</evidence>
<dbReference type="InterPro" id="IPR014014">
    <property type="entry name" value="RNA_helicase_DEAD_Q_motif"/>
</dbReference>
<dbReference type="PANTHER" id="PTHR47960">
    <property type="entry name" value="DEAD-BOX ATP-DEPENDENT RNA HELICASE 50"/>
    <property type="match status" value="1"/>
</dbReference>
<dbReference type="GO" id="GO:0016787">
    <property type="term" value="F:hydrolase activity"/>
    <property type="evidence" value="ECO:0007669"/>
    <property type="project" value="UniProtKB-KW"/>
</dbReference>
<dbReference type="InterPro" id="IPR001650">
    <property type="entry name" value="Helicase_C-like"/>
</dbReference>
<dbReference type="Pfam" id="PF00271">
    <property type="entry name" value="Helicase_C"/>
    <property type="match status" value="1"/>
</dbReference>
<dbReference type="InterPro" id="IPR011545">
    <property type="entry name" value="DEAD/DEAH_box_helicase_dom"/>
</dbReference>
<dbReference type="SMART" id="SM00490">
    <property type="entry name" value="HELICc"/>
    <property type="match status" value="1"/>
</dbReference>